<evidence type="ECO:0000313" key="2">
    <source>
        <dbReference type="Proteomes" id="UP000009097"/>
    </source>
</evidence>
<proteinExistence type="predicted"/>
<dbReference type="EMBL" id="DS231696">
    <property type="protein sequence ID" value="KNA95914.1"/>
    <property type="molecule type" value="Genomic_DNA"/>
</dbReference>
<gene>
    <name evidence="1" type="ORF">FOXG_18061</name>
</gene>
<sequence length="40" mass="4827">MIFFKGPRGETMSGLHERKREFKAKRRLNYRARQGKATSW</sequence>
<dbReference type="Proteomes" id="UP000009097">
    <property type="component" value="Unassembled WGS sequence"/>
</dbReference>
<dbReference type="GeneID" id="28958767"/>
<dbReference type="AlphaFoldDB" id="A0A0J9UA81"/>
<evidence type="ECO:0000313" key="1">
    <source>
        <dbReference type="EMBL" id="KNA95914.1"/>
    </source>
</evidence>
<dbReference type="RefSeq" id="XP_018233960.1">
    <property type="nucleotide sequence ID" value="XM_018398106.1"/>
</dbReference>
<accession>A0A0J9UA81</accession>
<dbReference type="KEGG" id="fox:FOXG_18061"/>
<reference evidence="1" key="2">
    <citation type="journal article" date="2010" name="Nature">
        <title>Comparative genomics reveals mobile pathogenicity chromosomes in Fusarium.</title>
        <authorList>
            <person name="Ma L.J."/>
            <person name="van der Does H.C."/>
            <person name="Borkovich K.A."/>
            <person name="Coleman J.J."/>
            <person name="Daboussi M.J."/>
            <person name="Di Pietro A."/>
            <person name="Dufresne M."/>
            <person name="Freitag M."/>
            <person name="Grabherr M."/>
            <person name="Henrissat B."/>
            <person name="Houterman P.M."/>
            <person name="Kang S."/>
            <person name="Shim W.B."/>
            <person name="Woloshuk C."/>
            <person name="Xie X."/>
            <person name="Xu J.R."/>
            <person name="Antoniw J."/>
            <person name="Baker S.E."/>
            <person name="Bluhm B.H."/>
            <person name="Breakspear A."/>
            <person name="Brown D.W."/>
            <person name="Butchko R.A."/>
            <person name="Chapman S."/>
            <person name="Coulson R."/>
            <person name="Coutinho P.M."/>
            <person name="Danchin E.G."/>
            <person name="Diener A."/>
            <person name="Gale L.R."/>
            <person name="Gardiner D.M."/>
            <person name="Goff S."/>
            <person name="Hammond-Kosack K.E."/>
            <person name="Hilburn K."/>
            <person name="Hua-Van A."/>
            <person name="Jonkers W."/>
            <person name="Kazan K."/>
            <person name="Kodira C.D."/>
            <person name="Koehrsen M."/>
            <person name="Kumar L."/>
            <person name="Lee Y.H."/>
            <person name="Li L."/>
            <person name="Manners J.M."/>
            <person name="Miranda-Saavedra D."/>
            <person name="Mukherjee M."/>
            <person name="Park G."/>
            <person name="Park J."/>
            <person name="Park S.Y."/>
            <person name="Proctor R.H."/>
            <person name="Regev A."/>
            <person name="Ruiz-Roldan M.C."/>
            <person name="Sain D."/>
            <person name="Sakthikumar S."/>
            <person name="Sykes S."/>
            <person name="Schwartz D.C."/>
            <person name="Turgeon B.G."/>
            <person name="Wapinski I."/>
            <person name="Yoder O."/>
            <person name="Young S."/>
            <person name="Zeng Q."/>
            <person name="Zhou S."/>
            <person name="Galagan J."/>
            <person name="Cuomo C.A."/>
            <person name="Kistler H.C."/>
            <person name="Rep M."/>
        </authorList>
    </citation>
    <scope>NUCLEOTIDE SEQUENCE [LARGE SCALE GENOMIC DNA]</scope>
    <source>
        <strain evidence="1">4287</strain>
    </source>
</reference>
<reference evidence="1" key="1">
    <citation type="submission" date="2007-04" db="EMBL/GenBank/DDBJ databases">
        <authorList>
            <consortium name="The Broad Institute Genome Sequencing Platform"/>
            <person name="Birren B."/>
            <person name="Lander E."/>
            <person name="Galagan J."/>
            <person name="Nusbaum C."/>
            <person name="Devon K."/>
            <person name="Ma L.-J."/>
            <person name="Jaffe D."/>
            <person name="Butler J."/>
            <person name="Alvarez P."/>
            <person name="Gnerre S."/>
            <person name="Grabherr M."/>
            <person name="Kleber M."/>
            <person name="Mauceli E."/>
            <person name="Brockman W."/>
            <person name="MacCallum I.A."/>
            <person name="Young S."/>
            <person name="LaButti K."/>
            <person name="DeCaprio D."/>
            <person name="Crawford M."/>
            <person name="Koehrsen M."/>
            <person name="Engels R."/>
            <person name="Montgomery P."/>
            <person name="Pearson M."/>
            <person name="Howarth C."/>
            <person name="Larson L."/>
            <person name="White J."/>
            <person name="O'Leary S."/>
            <person name="Kodira C."/>
            <person name="Zeng Q."/>
            <person name="Yandava C."/>
            <person name="Alvarado L."/>
            <person name="Kistler C."/>
            <person name="Shim W.-B."/>
            <person name="Kang S."/>
            <person name="Woloshuk C."/>
        </authorList>
    </citation>
    <scope>NUCLEOTIDE SEQUENCE</scope>
    <source>
        <strain evidence="1">4287</strain>
    </source>
</reference>
<name>A0A0J9UA81_FUSO4</name>
<dbReference type="VEuPathDB" id="FungiDB:FOXG_18061"/>
<protein>
    <submittedName>
        <fullName evidence="1">Uncharacterized protein</fullName>
    </submittedName>
</protein>
<organism evidence="1 2">
    <name type="scientific">Fusarium oxysporum f. sp. lycopersici (strain 4287 / CBS 123668 / FGSC 9935 / NRRL 34936)</name>
    <name type="common">Fusarium vascular wilt of tomato</name>
    <dbReference type="NCBI Taxonomy" id="426428"/>
    <lineage>
        <taxon>Eukaryota</taxon>
        <taxon>Fungi</taxon>
        <taxon>Dikarya</taxon>
        <taxon>Ascomycota</taxon>
        <taxon>Pezizomycotina</taxon>
        <taxon>Sordariomycetes</taxon>
        <taxon>Hypocreomycetidae</taxon>
        <taxon>Hypocreales</taxon>
        <taxon>Nectriaceae</taxon>
        <taxon>Fusarium</taxon>
        <taxon>Fusarium oxysporum species complex</taxon>
    </lineage>
</organism>